<comment type="caution">
    <text evidence="2">The sequence shown here is derived from an EMBL/GenBank/DDBJ whole genome shotgun (WGS) entry which is preliminary data.</text>
</comment>
<dbReference type="SUPFAM" id="SSF51322">
    <property type="entry name" value="Cyanovirin-N"/>
    <property type="match status" value="1"/>
</dbReference>
<dbReference type="Proteomes" id="UP001338125">
    <property type="component" value="Unassembled WGS sequence"/>
</dbReference>
<name>A0ABR0SHW6_9HYPO</name>
<dbReference type="SMART" id="SM01111">
    <property type="entry name" value="CVNH"/>
    <property type="match status" value="1"/>
</dbReference>
<accession>A0ABR0SHW6</accession>
<feature type="domain" description="Cyanovirin-N" evidence="1">
    <location>
        <begin position="3"/>
        <end position="102"/>
    </location>
</feature>
<dbReference type="EMBL" id="JAVFKD010000013">
    <property type="protein sequence ID" value="KAK5991736.1"/>
    <property type="molecule type" value="Genomic_DNA"/>
</dbReference>
<keyword evidence="3" id="KW-1185">Reference proteome</keyword>
<organism evidence="2 3">
    <name type="scientific">Cladobotryum mycophilum</name>
    <dbReference type="NCBI Taxonomy" id="491253"/>
    <lineage>
        <taxon>Eukaryota</taxon>
        <taxon>Fungi</taxon>
        <taxon>Dikarya</taxon>
        <taxon>Ascomycota</taxon>
        <taxon>Pezizomycotina</taxon>
        <taxon>Sordariomycetes</taxon>
        <taxon>Hypocreomycetidae</taxon>
        <taxon>Hypocreales</taxon>
        <taxon>Hypocreaceae</taxon>
        <taxon>Cladobotryum</taxon>
    </lineage>
</organism>
<dbReference type="Gene3D" id="2.30.60.10">
    <property type="entry name" value="Cyanovirin-N"/>
    <property type="match status" value="1"/>
</dbReference>
<proteinExistence type="predicted"/>
<dbReference type="Pfam" id="PF08881">
    <property type="entry name" value="CVNH"/>
    <property type="match status" value="1"/>
</dbReference>
<sequence>MPGFGTSVRNLRLGNFTIDCEARRRNGSWVFASLGLNEHLENRDGDLVVGGRNAWHTSDQDSWRLNGTILSGRLQRRDGNTMRDASIDLNLYISNEDGVLKFDQV</sequence>
<reference evidence="2 3" key="1">
    <citation type="submission" date="2024-01" db="EMBL/GenBank/DDBJ databases">
        <title>Complete genome of Cladobotryum mycophilum ATHUM6906.</title>
        <authorList>
            <person name="Christinaki A.C."/>
            <person name="Myridakis A.I."/>
            <person name="Kouvelis V.N."/>
        </authorList>
    </citation>
    <scope>NUCLEOTIDE SEQUENCE [LARGE SCALE GENOMIC DNA]</scope>
    <source>
        <strain evidence="2 3">ATHUM6906</strain>
    </source>
</reference>
<dbReference type="InterPro" id="IPR011058">
    <property type="entry name" value="Cyanovirin-N"/>
</dbReference>
<evidence type="ECO:0000313" key="3">
    <source>
        <dbReference type="Proteomes" id="UP001338125"/>
    </source>
</evidence>
<gene>
    <name evidence="2" type="ORF">PT974_07770</name>
</gene>
<evidence type="ECO:0000259" key="1">
    <source>
        <dbReference type="SMART" id="SM01111"/>
    </source>
</evidence>
<protein>
    <recommendedName>
        <fullName evidence="1">Cyanovirin-N domain-containing protein</fullName>
    </recommendedName>
</protein>
<evidence type="ECO:0000313" key="2">
    <source>
        <dbReference type="EMBL" id="KAK5991736.1"/>
    </source>
</evidence>
<dbReference type="InterPro" id="IPR036673">
    <property type="entry name" value="Cyanovirin-N_sf"/>
</dbReference>